<evidence type="ECO:0000313" key="2">
    <source>
        <dbReference type="Proteomes" id="UP000759131"/>
    </source>
</evidence>
<dbReference type="Proteomes" id="UP000759131">
    <property type="component" value="Unassembled WGS sequence"/>
</dbReference>
<reference evidence="1" key="1">
    <citation type="submission" date="2020-11" db="EMBL/GenBank/DDBJ databases">
        <authorList>
            <person name="Tran Van P."/>
        </authorList>
    </citation>
    <scope>NUCLEOTIDE SEQUENCE</scope>
</reference>
<dbReference type="EMBL" id="CAJPIZ010039715">
    <property type="protein sequence ID" value="CAG2121471.1"/>
    <property type="molecule type" value="Genomic_DNA"/>
</dbReference>
<proteinExistence type="predicted"/>
<dbReference type="EMBL" id="OC894290">
    <property type="protein sequence ID" value="CAD7647381.1"/>
    <property type="molecule type" value="Genomic_DNA"/>
</dbReference>
<evidence type="ECO:0000313" key="1">
    <source>
        <dbReference type="EMBL" id="CAD7647381.1"/>
    </source>
</evidence>
<accession>A0A7R9LT12</accession>
<keyword evidence="2" id="KW-1185">Reference proteome</keyword>
<name>A0A7R9LT12_9ACAR</name>
<feature type="non-terminal residue" evidence="1">
    <location>
        <position position="89"/>
    </location>
</feature>
<dbReference type="AlphaFoldDB" id="A0A7R9LT12"/>
<protein>
    <submittedName>
        <fullName evidence="1">Uncharacterized protein</fullName>
    </submittedName>
</protein>
<gene>
    <name evidence="1" type="ORF">OSB1V03_LOCUS21417</name>
</gene>
<organism evidence="1">
    <name type="scientific">Medioppia subpectinata</name>
    <dbReference type="NCBI Taxonomy" id="1979941"/>
    <lineage>
        <taxon>Eukaryota</taxon>
        <taxon>Metazoa</taxon>
        <taxon>Ecdysozoa</taxon>
        <taxon>Arthropoda</taxon>
        <taxon>Chelicerata</taxon>
        <taxon>Arachnida</taxon>
        <taxon>Acari</taxon>
        <taxon>Acariformes</taxon>
        <taxon>Sarcoptiformes</taxon>
        <taxon>Oribatida</taxon>
        <taxon>Brachypylina</taxon>
        <taxon>Oppioidea</taxon>
        <taxon>Oppiidae</taxon>
        <taxon>Medioppia</taxon>
    </lineage>
</organism>
<sequence>MSTNGFIGLYYNNRSYYTYEILYIDGYNGNHMKIHFYDNITHSGCGVGRKGYLMDNKCFPFHTSSDIMFAGLQNAREVQPGETPWTVFI</sequence>